<evidence type="ECO:0000256" key="1">
    <source>
        <dbReference type="SAM" id="Coils"/>
    </source>
</evidence>
<dbReference type="EMBL" id="BSXW01012554">
    <property type="protein sequence ID" value="GMF66146.1"/>
    <property type="molecule type" value="Genomic_DNA"/>
</dbReference>
<sequence length="151" mass="17107">MESSLPSNVVAQLTRQMSFLKLRMQANKAMKDVAHAAEKEAKAAAKLADKQAREAAKKAAKQAKEAARKAAKEAKAAADKAKKEAAAIAREDERYNEWLFHKETPTAIYNKLWLLKLGKDAKKSPNFDYFTNTPRFTRRAIHKRLMMCRPF</sequence>
<feature type="coiled-coil region" evidence="1">
    <location>
        <begin position="34"/>
        <end position="91"/>
    </location>
</feature>
<accession>A0A9W7DDE0</accession>
<keyword evidence="3" id="KW-1185">Reference proteome</keyword>
<protein>
    <submittedName>
        <fullName evidence="2">Unnamed protein product</fullName>
    </submittedName>
</protein>
<dbReference type="Proteomes" id="UP001165083">
    <property type="component" value="Unassembled WGS sequence"/>
</dbReference>
<proteinExistence type="predicted"/>
<comment type="caution">
    <text evidence="2">The sequence shown here is derived from an EMBL/GenBank/DDBJ whole genome shotgun (WGS) entry which is preliminary data.</text>
</comment>
<organism evidence="2 3">
    <name type="scientific">Phytophthora lilii</name>
    <dbReference type="NCBI Taxonomy" id="2077276"/>
    <lineage>
        <taxon>Eukaryota</taxon>
        <taxon>Sar</taxon>
        <taxon>Stramenopiles</taxon>
        <taxon>Oomycota</taxon>
        <taxon>Peronosporomycetes</taxon>
        <taxon>Peronosporales</taxon>
        <taxon>Peronosporaceae</taxon>
        <taxon>Phytophthora</taxon>
    </lineage>
</organism>
<evidence type="ECO:0000313" key="2">
    <source>
        <dbReference type="EMBL" id="GMF66146.1"/>
    </source>
</evidence>
<evidence type="ECO:0000313" key="3">
    <source>
        <dbReference type="Proteomes" id="UP001165083"/>
    </source>
</evidence>
<gene>
    <name evidence="2" type="ORF">Plil01_001867600</name>
</gene>
<dbReference type="AlphaFoldDB" id="A0A9W7DDE0"/>
<name>A0A9W7DDE0_9STRA</name>
<keyword evidence="1" id="KW-0175">Coiled coil</keyword>
<reference evidence="2" key="1">
    <citation type="submission" date="2023-04" db="EMBL/GenBank/DDBJ databases">
        <title>Phytophthora lilii NBRC 32176.</title>
        <authorList>
            <person name="Ichikawa N."/>
            <person name="Sato H."/>
            <person name="Tonouchi N."/>
        </authorList>
    </citation>
    <scope>NUCLEOTIDE SEQUENCE</scope>
    <source>
        <strain evidence="2">NBRC 32176</strain>
    </source>
</reference>